<gene>
    <name evidence="1" type="ORF">GH810_01660</name>
</gene>
<evidence type="ECO:0000313" key="2">
    <source>
        <dbReference type="Proteomes" id="UP000616595"/>
    </source>
</evidence>
<dbReference type="EMBL" id="WJBD01000001">
    <property type="protein sequence ID" value="MBC3887022.1"/>
    <property type="molecule type" value="Genomic_DNA"/>
</dbReference>
<sequence length="124" mass="13847">MKECFSCGAKLEDEDIYEVKGKIFCDDCAMGQQKVLQTCDPGAVHSALLDRKKSGFTGTEGLTEIQKEIYLFIREKNGVTVPQLIEKFKLTVEEAGAATTVLRHLELGKGQKREDGVYFVPWEA</sequence>
<protein>
    <submittedName>
        <fullName evidence="1">Uncharacterized protein</fullName>
    </submittedName>
</protein>
<name>A0A923HTQ5_9FIRM</name>
<reference evidence="1" key="2">
    <citation type="submission" date="2020-10" db="EMBL/GenBank/DDBJ databases">
        <title>Comparative genomics of the Acetobacterium genus.</title>
        <authorList>
            <person name="Marshall C."/>
            <person name="May H."/>
            <person name="Norman S."/>
        </authorList>
    </citation>
    <scope>NUCLEOTIDE SEQUENCE</scope>
    <source>
        <strain evidence="1">DER-2019</strain>
    </source>
</reference>
<reference evidence="1" key="1">
    <citation type="submission" date="2019-10" db="EMBL/GenBank/DDBJ databases">
        <authorList>
            <person name="Ross D.E."/>
            <person name="Gulliver D."/>
        </authorList>
    </citation>
    <scope>NUCLEOTIDE SEQUENCE</scope>
    <source>
        <strain evidence="1">DER-2019</strain>
    </source>
</reference>
<dbReference type="RefSeq" id="WP_148565634.1">
    <property type="nucleotide sequence ID" value="NZ_RXYA01000001.1"/>
</dbReference>
<proteinExistence type="predicted"/>
<evidence type="ECO:0000313" key="1">
    <source>
        <dbReference type="EMBL" id="MBC3887022.1"/>
    </source>
</evidence>
<dbReference type="AlphaFoldDB" id="A0A923HTQ5"/>
<keyword evidence="2" id="KW-1185">Reference proteome</keyword>
<comment type="caution">
    <text evidence="1">The sequence shown here is derived from an EMBL/GenBank/DDBJ whole genome shotgun (WGS) entry which is preliminary data.</text>
</comment>
<accession>A0A923HTQ5</accession>
<dbReference type="Proteomes" id="UP000616595">
    <property type="component" value="Unassembled WGS sequence"/>
</dbReference>
<dbReference type="OrthoDB" id="5516583at2"/>
<organism evidence="1 2">
    <name type="scientific">Acetobacterium paludosum</name>
    <dbReference type="NCBI Taxonomy" id="52693"/>
    <lineage>
        <taxon>Bacteria</taxon>
        <taxon>Bacillati</taxon>
        <taxon>Bacillota</taxon>
        <taxon>Clostridia</taxon>
        <taxon>Eubacteriales</taxon>
        <taxon>Eubacteriaceae</taxon>
        <taxon>Acetobacterium</taxon>
    </lineage>
</organism>